<dbReference type="Proteomes" id="UP000218263">
    <property type="component" value="Chromosome"/>
</dbReference>
<dbReference type="EMBL" id="AP017313">
    <property type="protein sequence ID" value="BAU53661.1"/>
    <property type="molecule type" value="Genomic_DNA"/>
</dbReference>
<dbReference type="InterPro" id="IPR014001">
    <property type="entry name" value="Helicase_ATP-bd"/>
</dbReference>
<evidence type="ECO:0000256" key="3">
    <source>
        <dbReference type="ARBA" id="ARBA00022806"/>
    </source>
</evidence>
<evidence type="ECO:0000256" key="1">
    <source>
        <dbReference type="ARBA" id="ARBA00022741"/>
    </source>
</evidence>
<dbReference type="InterPro" id="IPR011545">
    <property type="entry name" value="DEAD/DEAH_box_helicase_dom"/>
</dbReference>
<reference evidence="6 7" key="1">
    <citation type="submission" date="2015-12" db="EMBL/GenBank/DDBJ databases">
        <title>Genome sequence of Mucilaginibacter gotjawali.</title>
        <authorList>
            <person name="Lee J.S."/>
            <person name="Lee K.C."/>
            <person name="Kim K.K."/>
            <person name="Lee B.W."/>
        </authorList>
    </citation>
    <scope>NUCLEOTIDE SEQUENCE [LARGE SCALE GENOMIC DNA]</scope>
    <source>
        <strain evidence="6 7">SA3-7</strain>
    </source>
</reference>
<dbReference type="OrthoDB" id="9762011at2"/>
<dbReference type="GO" id="GO:0016787">
    <property type="term" value="F:hydrolase activity"/>
    <property type="evidence" value="ECO:0007669"/>
    <property type="project" value="UniProtKB-KW"/>
</dbReference>
<evidence type="ECO:0000313" key="6">
    <source>
        <dbReference type="EMBL" id="BAU53661.1"/>
    </source>
</evidence>
<dbReference type="Pfam" id="PF00270">
    <property type="entry name" value="DEAD"/>
    <property type="match status" value="1"/>
</dbReference>
<evidence type="ECO:0000256" key="5">
    <source>
        <dbReference type="ARBA" id="ARBA00038437"/>
    </source>
</evidence>
<dbReference type="GO" id="GO:0003724">
    <property type="term" value="F:RNA helicase activity"/>
    <property type="evidence" value="ECO:0007669"/>
    <property type="project" value="UniProtKB-EC"/>
</dbReference>
<dbReference type="GO" id="GO:0005524">
    <property type="term" value="F:ATP binding"/>
    <property type="evidence" value="ECO:0007669"/>
    <property type="project" value="UniProtKB-KW"/>
</dbReference>
<evidence type="ECO:0000313" key="7">
    <source>
        <dbReference type="Proteomes" id="UP000218263"/>
    </source>
</evidence>
<dbReference type="PROSITE" id="PS51194">
    <property type="entry name" value="HELICASE_CTER"/>
    <property type="match status" value="1"/>
</dbReference>
<organism evidence="6 7">
    <name type="scientific">Mucilaginibacter gotjawali</name>
    <dbReference type="NCBI Taxonomy" id="1550579"/>
    <lineage>
        <taxon>Bacteria</taxon>
        <taxon>Pseudomonadati</taxon>
        <taxon>Bacteroidota</taxon>
        <taxon>Sphingobacteriia</taxon>
        <taxon>Sphingobacteriales</taxon>
        <taxon>Sphingobacteriaceae</taxon>
        <taxon>Mucilaginibacter</taxon>
    </lineage>
</organism>
<keyword evidence="1" id="KW-0547">Nucleotide-binding</keyword>
<keyword evidence="3 6" id="KW-0347">Helicase</keyword>
<dbReference type="Gene3D" id="3.40.50.300">
    <property type="entry name" value="P-loop containing nucleotide triphosphate hydrolases"/>
    <property type="match status" value="2"/>
</dbReference>
<comment type="similarity">
    <text evidence="5">Belongs to the DEAD box helicase family.</text>
</comment>
<dbReference type="GO" id="GO:0003676">
    <property type="term" value="F:nucleic acid binding"/>
    <property type="evidence" value="ECO:0007669"/>
    <property type="project" value="InterPro"/>
</dbReference>
<protein>
    <submittedName>
        <fullName evidence="6">ATP-dependent RNA helicase DeaD</fullName>
        <ecNumber evidence="6">3.6.4.13</ecNumber>
    </submittedName>
</protein>
<dbReference type="InterPro" id="IPR050079">
    <property type="entry name" value="DEAD_box_RNA_helicase"/>
</dbReference>
<dbReference type="KEGG" id="mgot:MgSA37_01830"/>
<sequence length="437" mass="49018">MAWSEKLKLNKSLLSKVNGLGYESPKEIQQKTLARIYGGQDLIAIGPEGCGKTTTYVLSVSNRLGYSPEGVPRVLILVPTKEHVLDVITRFEELNKNKYLQLVGLYAAPGTESQMNALADGADIVVATPDRARSIYLKLGLNLNKIELLIIDDADQIVKQGLQLPVAELANSITKAQHLVFTEVMHDKLQKMISPFMENAALVEIEEIAESKIETLPQVLYHVPNFITKLNLLNLFMQDDELFTKTIVFVNTRQTAEKIYKTLQNRQSTTVAIYNSWSIEFKGIAHIEEFKESEQARILIIADDKTQPQDLTDIPFLIHFELPAEKEIFIQRVTPKAPMNDEEETLALTFATDLELTLVKRIEQATGKKIPLGELPADLVIEQEKKTSAAEEKQPVKPKVTAPVAGEAFHQKKPENAKTYNYSSGQKAKMNNKRKHG</sequence>
<proteinExistence type="inferred from homology"/>
<evidence type="ECO:0000256" key="2">
    <source>
        <dbReference type="ARBA" id="ARBA00022801"/>
    </source>
</evidence>
<dbReference type="EC" id="3.6.4.13" evidence="6"/>
<dbReference type="SUPFAM" id="SSF52540">
    <property type="entry name" value="P-loop containing nucleoside triphosphate hydrolases"/>
    <property type="match status" value="2"/>
</dbReference>
<keyword evidence="4" id="KW-0067">ATP-binding</keyword>
<keyword evidence="7" id="KW-1185">Reference proteome</keyword>
<name>A0A0X8X0P4_9SPHI</name>
<dbReference type="RefSeq" id="WP_096351318.1">
    <property type="nucleotide sequence ID" value="NZ_AP017313.1"/>
</dbReference>
<evidence type="ECO:0000256" key="4">
    <source>
        <dbReference type="ARBA" id="ARBA00022840"/>
    </source>
</evidence>
<accession>A0A0X8X0P4</accession>
<dbReference type="SMART" id="SM00487">
    <property type="entry name" value="DEXDc"/>
    <property type="match status" value="1"/>
</dbReference>
<dbReference type="InterPro" id="IPR001650">
    <property type="entry name" value="Helicase_C-like"/>
</dbReference>
<keyword evidence="2 6" id="KW-0378">Hydrolase</keyword>
<dbReference type="GO" id="GO:0005829">
    <property type="term" value="C:cytosol"/>
    <property type="evidence" value="ECO:0007669"/>
    <property type="project" value="TreeGrafter"/>
</dbReference>
<dbReference type="InterPro" id="IPR027417">
    <property type="entry name" value="P-loop_NTPase"/>
</dbReference>
<dbReference type="PANTHER" id="PTHR47959:SF1">
    <property type="entry name" value="ATP-DEPENDENT RNA HELICASE DBPA"/>
    <property type="match status" value="1"/>
</dbReference>
<dbReference type="PANTHER" id="PTHR47959">
    <property type="entry name" value="ATP-DEPENDENT RNA HELICASE RHLE-RELATED"/>
    <property type="match status" value="1"/>
</dbReference>
<dbReference type="AlphaFoldDB" id="A0A0X8X0P4"/>
<gene>
    <name evidence="6" type="primary">deaD_1</name>
    <name evidence="6" type="ORF">MgSA37_01830</name>
</gene>
<dbReference type="PROSITE" id="PS51192">
    <property type="entry name" value="HELICASE_ATP_BIND_1"/>
    <property type="match status" value="1"/>
</dbReference>